<organism evidence="1 2">
    <name type="scientific">Colletotrichum lupini</name>
    <dbReference type="NCBI Taxonomy" id="145971"/>
    <lineage>
        <taxon>Eukaryota</taxon>
        <taxon>Fungi</taxon>
        <taxon>Dikarya</taxon>
        <taxon>Ascomycota</taxon>
        <taxon>Pezizomycotina</taxon>
        <taxon>Sordariomycetes</taxon>
        <taxon>Hypocreomycetidae</taxon>
        <taxon>Glomerellales</taxon>
        <taxon>Glomerellaceae</taxon>
        <taxon>Colletotrichum</taxon>
        <taxon>Colletotrichum acutatum species complex</taxon>
    </lineage>
</organism>
<dbReference type="KEGG" id="clup:CLUP02_14929"/>
<evidence type="ECO:0000313" key="1">
    <source>
        <dbReference type="EMBL" id="UQC89400.1"/>
    </source>
</evidence>
<name>A0A9Q8T5I6_9PEZI</name>
<dbReference type="RefSeq" id="XP_049151001.1">
    <property type="nucleotide sequence ID" value="XM_049293855.1"/>
</dbReference>
<dbReference type="Proteomes" id="UP000830671">
    <property type="component" value="Chromosome 8"/>
</dbReference>
<keyword evidence="2" id="KW-1185">Reference proteome</keyword>
<sequence length="93" mass="10569">MFHFSPILRLVRWVYLISERPAHRVCRASKPVASHTVLIAFASLQSWVFFIWITCSKVISIPSPCPNTAITGFDSTSYIISTTSFSLSFHNYN</sequence>
<dbReference type="GeneID" id="73348865"/>
<reference evidence="1" key="1">
    <citation type="journal article" date="2021" name="Mol. Plant Microbe Interact.">
        <title>Complete Genome Sequence of the Plant-Pathogenic Fungus Colletotrichum lupini.</title>
        <authorList>
            <person name="Baroncelli R."/>
            <person name="Pensec F."/>
            <person name="Da Lio D."/>
            <person name="Boufleur T."/>
            <person name="Vicente I."/>
            <person name="Sarrocco S."/>
            <person name="Picot A."/>
            <person name="Baraldi E."/>
            <person name="Sukno S."/>
            <person name="Thon M."/>
            <person name="Le Floch G."/>
        </authorList>
    </citation>
    <scope>NUCLEOTIDE SEQUENCE</scope>
    <source>
        <strain evidence="1">IMI 504893</strain>
    </source>
</reference>
<dbReference type="EMBL" id="CP019480">
    <property type="protein sequence ID" value="UQC89400.1"/>
    <property type="molecule type" value="Genomic_DNA"/>
</dbReference>
<accession>A0A9Q8T5I6</accession>
<dbReference type="AlphaFoldDB" id="A0A9Q8T5I6"/>
<protein>
    <submittedName>
        <fullName evidence="1">Uncharacterized protein</fullName>
    </submittedName>
</protein>
<evidence type="ECO:0000313" key="2">
    <source>
        <dbReference type="Proteomes" id="UP000830671"/>
    </source>
</evidence>
<proteinExistence type="predicted"/>
<gene>
    <name evidence="1" type="ORF">CLUP02_14929</name>
</gene>